<dbReference type="Proteomes" id="UP000199047">
    <property type="component" value="Unassembled WGS sequence"/>
</dbReference>
<organism evidence="1 3">
    <name type="scientific">Leuconostoc inhae</name>
    <dbReference type="NCBI Taxonomy" id="178001"/>
    <lineage>
        <taxon>Bacteria</taxon>
        <taxon>Bacillati</taxon>
        <taxon>Bacillota</taxon>
        <taxon>Bacilli</taxon>
        <taxon>Lactobacillales</taxon>
        <taxon>Lactobacillaceae</taxon>
        <taxon>Leuconostoc</taxon>
    </lineage>
</organism>
<proteinExistence type="predicted"/>
<name>A0AAN2QW08_9LACO</name>
<dbReference type="RefSeq" id="WP_013231726.1">
    <property type="nucleotide sequence ID" value="NZ_FBSX01000009.1"/>
</dbReference>
<dbReference type="Proteomes" id="UP000198868">
    <property type="component" value="Unassembled WGS sequence"/>
</dbReference>
<dbReference type="AlphaFoldDB" id="A0AAN2QW08"/>
<dbReference type="EMBL" id="FBTB01000022">
    <property type="protein sequence ID" value="CUW19494.1"/>
    <property type="molecule type" value="Genomic_DNA"/>
</dbReference>
<evidence type="ECO:0000313" key="2">
    <source>
        <dbReference type="EMBL" id="CUW19494.1"/>
    </source>
</evidence>
<dbReference type="EMBL" id="FBTU01000017">
    <property type="protein sequence ID" value="CUW12875.1"/>
    <property type="molecule type" value="Genomic_DNA"/>
</dbReference>
<protein>
    <submittedName>
        <fullName evidence="1">Uncharacterized protein</fullName>
    </submittedName>
</protein>
<keyword evidence="4" id="KW-1185">Reference proteome</keyword>
<evidence type="ECO:0000313" key="3">
    <source>
        <dbReference type="Proteomes" id="UP000198868"/>
    </source>
</evidence>
<gene>
    <name evidence="2" type="ORF">KSL4_1699</name>
    <name evidence="1" type="ORF">PL111_0422</name>
</gene>
<sequence>MTLTREQYNALKMAFDNGILDHDDLAKDALEILLLAVEPK</sequence>
<reference evidence="3 4" key="1">
    <citation type="submission" date="2015-12" db="EMBL/GenBank/DDBJ databases">
        <authorList>
            <person name="Andreevskaya M."/>
        </authorList>
    </citation>
    <scope>NUCLEOTIDE SEQUENCE [LARGE SCALE GENOMIC DNA]</scope>
    <source>
        <strain evidence="2 4">KSL4-2</strain>
        <strain evidence="1 3">PL111</strain>
    </source>
</reference>
<evidence type="ECO:0000313" key="4">
    <source>
        <dbReference type="Proteomes" id="UP000199047"/>
    </source>
</evidence>
<dbReference type="GeneID" id="79851225"/>
<accession>A0AAN2QW08</accession>
<evidence type="ECO:0000313" key="1">
    <source>
        <dbReference type="EMBL" id="CUW12875.1"/>
    </source>
</evidence>
<comment type="caution">
    <text evidence="1">The sequence shown here is derived from an EMBL/GenBank/DDBJ whole genome shotgun (WGS) entry which is preliminary data.</text>
</comment>